<reference evidence="2" key="1">
    <citation type="submission" date="2018-11" db="EMBL/GenBank/DDBJ databases">
        <authorList>
            <person name="Alioto T."/>
            <person name="Alioto T."/>
        </authorList>
    </citation>
    <scope>NUCLEOTIDE SEQUENCE</scope>
</reference>
<feature type="compositionally biased region" description="Basic and acidic residues" evidence="1">
    <location>
        <begin position="56"/>
        <end position="70"/>
    </location>
</feature>
<accession>A0A8B6HCH9</accession>
<feature type="compositionally biased region" description="Acidic residues" evidence="1">
    <location>
        <begin position="45"/>
        <end position="55"/>
    </location>
</feature>
<comment type="caution">
    <text evidence="2">The sequence shown here is derived from an EMBL/GenBank/DDBJ whole genome shotgun (WGS) entry which is preliminary data.</text>
</comment>
<gene>
    <name evidence="2" type="ORF">MGAL_10B091034</name>
</gene>
<organism evidence="2 3">
    <name type="scientific">Mytilus galloprovincialis</name>
    <name type="common">Mediterranean mussel</name>
    <dbReference type="NCBI Taxonomy" id="29158"/>
    <lineage>
        <taxon>Eukaryota</taxon>
        <taxon>Metazoa</taxon>
        <taxon>Spiralia</taxon>
        <taxon>Lophotrochozoa</taxon>
        <taxon>Mollusca</taxon>
        <taxon>Bivalvia</taxon>
        <taxon>Autobranchia</taxon>
        <taxon>Pteriomorphia</taxon>
        <taxon>Mytilida</taxon>
        <taxon>Mytiloidea</taxon>
        <taxon>Mytilidae</taxon>
        <taxon>Mytilinae</taxon>
        <taxon>Mytilus</taxon>
    </lineage>
</organism>
<protein>
    <submittedName>
        <fullName evidence="2">Uncharacterized protein</fullName>
    </submittedName>
</protein>
<name>A0A8B6HCH9_MYTGA</name>
<evidence type="ECO:0000313" key="3">
    <source>
        <dbReference type="Proteomes" id="UP000596742"/>
    </source>
</evidence>
<proteinExistence type="predicted"/>
<sequence length="70" mass="8106">MDKKLKSPAAEKITTMYSDTLDVITKARCENKESTIETDSKVLEIENDEYEEPTETDSKVLDLEKDEYEK</sequence>
<dbReference type="OrthoDB" id="10619667at2759"/>
<keyword evidence="3" id="KW-1185">Reference proteome</keyword>
<dbReference type="Proteomes" id="UP000596742">
    <property type="component" value="Unassembled WGS sequence"/>
</dbReference>
<feature type="region of interest" description="Disordered" evidence="1">
    <location>
        <begin position="40"/>
        <end position="70"/>
    </location>
</feature>
<evidence type="ECO:0000313" key="2">
    <source>
        <dbReference type="EMBL" id="VDI77285.1"/>
    </source>
</evidence>
<dbReference type="AlphaFoldDB" id="A0A8B6HCH9"/>
<dbReference type="EMBL" id="UYJE01009829">
    <property type="protein sequence ID" value="VDI77285.1"/>
    <property type="molecule type" value="Genomic_DNA"/>
</dbReference>
<evidence type="ECO:0000256" key="1">
    <source>
        <dbReference type="SAM" id="MobiDB-lite"/>
    </source>
</evidence>